<proteinExistence type="predicted"/>
<dbReference type="GeneID" id="58097683"/>
<dbReference type="AlphaFoldDB" id="A0A0M2P1G9"/>
<dbReference type="Gene3D" id="3.40.630.30">
    <property type="match status" value="1"/>
</dbReference>
<dbReference type="Pfam" id="PF00583">
    <property type="entry name" value="Acetyltransf_1"/>
    <property type="match status" value="1"/>
</dbReference>
<dbReference type="CDD" id="cd04301">
    <property type="entry name" value="NAT_SF"/>
    <property type="match status" value="1"/>
</dbReference>
<feature type="domain" description="N-acetyltransferase" evidence="1">
    <location>
        <begin position="25"/>
        <end position="178"/>
    </location>
</feature>
<keyword evidence="2" id="KW-0808">Transferase</keyword>
<dbReference type="InterPro" id="IPR016181">
    <property type="entry name" value="Acyl_CoA_acyltransferase"/>
</dbReference>
<evidence type="ECO:0000259" key="1">
    <source>
        <dbReference type="PROSITE" id="PS51186"/>
    </source>
</evidence>
<dbReference type="Proteomes" id="UP000034455">
    <property type="component" value="Unassembled WGS sequence"/>
</dbReference>
<protein>
    <submittedName>
        <fullName evidence="2">Acetyltransferase, GNAT family</fullName>
    </submittedName>
</protein>
<name>A0A0M2P1G9_STACC</name>
<evidence type="ECO:0000313" key="3">
    <source>
        <dbReference type="Proteomes" id="UP000034455"/>
    </source>
</evidence>
<organism evidence="2 3">
    <name type="scientific">Staphylococcus cohnii subsp. cohnii</name>
    <dbReference type="NCBI Taxonomy" id="74704"/>
    <lineage>
        <taxon>Bacteria</taxon>
        <taxon>Bacillati</taxon>
        <taxon>Bacillota</taxon>
        <taxon>Bacilli</taxon>
        <taxon>Bacillales</taxon>
        <taxon>Staphylococcaceae</taxon>
        <taxon>Staphylococcus</taxon>
        <taxon>Staphylococcus cohnii species complex</taxon>
    </lineage>
</organism>
<dbReference type="InterPro" id="IPR000182">
    <property type="entry name" value="GNAT_dom"/>
</dbReference>
<sequence length="182" mass="21074">MKYLKVQMTRENLESIPQYELPVGYKIRNFKIGEEVKWANLEMKVNEFATTIQALTHFNTEFGPYINEMEQRCLFLENPKGEVIGTATGWCGHLTKDSKISGRIHWVAIIPEYQGKQLSKPLLSAAMKILAKYHNEAYLTSQTTSFQAINMYLNFGFRPVHADAYDHEAWTLLEKALNRRIL</sequence>
<accession>A0A0M2P1G9</accession>
<comment type="caution">
    <text evidence="2">The sequence shown here is derived from an EMBL/GenBank/DDBJ whole genome shotgun (WGS) entry which is preliminary data.</text>
</comment>
<dbReference type="GO" id="GO:0016747">
    <property type="term" value="F:acyltransferase activity, transferring groups other than amino-acyl groups"/>
    <property type="evidence" value="ECO:0007669"/>
    <property type="project" value="InterPro"/>
</dbReference>
<dbReference type="RefSeq" id="WP_019468739.1">
    <property type="nucleotide sequence ID" value="NZ_BKAS01000015.1"/>
</dbReference>
<evidence type="ECO:0000313" key="2">
    <source>
        <dbReference type="EMBL" id="KKI64055.1"/>
    </source>
</evidence>
<gene>
    <name evidence="2" type="ORF">UF66_0252</name>
</gene>
<dbReference type="PATRIC" id="fig|74704.6.peg.259"/>
<dbReference type="EMBL" id="LAKJ01000011">
    <property type="protein sequence ID" value="KKI64055.1"/>
    <property type="molecule type" value="Genomic_DNA"/>
</dbReference>
<reference evidence="2 3" key="1">
    <citation type="submission" date="2015-03" db="EMBL/GenBank/DDBJ databases">
        <title>Genome Assembly of Staphylococcus cohnii subsp. cohnii strain G22B2.</title>
        <authorList>
            <person name="Nair G."/>
            <person name="Kaur G."/>
            <person name="Khatri I."/>
            <person name="Singh N.K."/>
            <person name="Sathyabama S."/>
            <person name="Maurya S.K."/>
            <person name="Subramanian S."/>
            <person name="Agrewala J.N."/>
            <person name="Mayilraj S."/>
        </authorList>
    </citation>
    <scope>NUCLEOTIDE SEQUENCE [LARGE SCALE GENOMIC DNA]</scope>
    <source>
        <strain evidence="2 3">G22B2</strain>
    </source>
</reference>
<dbReference type="SUPFAM" id="SSF55729">
    <property type="entry name" value="Acyl-CoA N-acyltransferases (Nat)"/>
    <property type="match status" value="1"/>
</dbReference>
<dbReference type="PROSITE" id="PS51186">
    <property type="entry name" value="GNAT"/>
    <property type="match status" value="1"/>
</dbReference>